<dbReference type="Pfam" id="PF00717">
    <property type="entry name" value="Peptidase_S24"/>
    <property type="match status" value="1"/>
</dbReference>
<reference evidence="5 6" key="1">
    <citation type="submission" date="2019-07" db="EMBL/GenBank/DDBJ databases">
        <title>Shewanella sp. YLB-06 whole genomic sequence.</title>
        <authorList>
            <person name="Yu L."/>
        </authorList>
    </citation>
    <scope>NUCLEOTIDE SEQUENCE [LARGE SCALE GENOMIC DNA]</scope>
    <source>
        <strain evidence="5 6">YLB-06</strain>
    </source>
</reference>
<feature type="domain" description="HTH cro/C1-type" evidence="4">
    <location>
        <begin position="8"/>
        <end position="62"/>
    </location>
</feature>
<dbReference type="PANTHER" id="PTHR40661">
    <property type="match status" value="1"/>
</dbReference>
<evidence type="ECO:0000256" key="3">
    <source>
        <dbReference type="ARBA" id="ARBA00023163"/>
    </source>
</evidence>
<dbReference type="SMART" id="SM00530">
    <property type="entry name" value="HTH_XRE"/>
    <property type="match status" value="1"/>
</dbReference>
<evidence type="ECO:0000256" key="2">
    <source>
        <dbReference type="ARBA" id="ARBA00023125"/>
    </source>
</evidence>
<dbReference type="CDD" id="cd00093">
    <property type="entry name" value="HTH_XRE"/>
    <property type="match status" value="1"/>
</dbReference>
<dbReference type="RefSeq" id="WP_144044835.1">
    <property type="nucleotide sequence ID" value="NZ_CP041614.1"/>
</dbReference>
<evidence type="ECO:0000256" key="1">
    <source>
        <dbReference type="ARBA" id="ARBA00023015"/>
    </source>
</evidence>
<proteinExistence type="predicted"/>
<dbReference type="InterPro" id="IPR015927">
    <property type="entry name" value="Peptidase_S24_S26A/B/C"/>
</dbReference>
<name>A0ABX5WZM0_9GAMM</name>
<keyword evidence="6" id="KW-1185">Reference proteome</keyword>
<dbReference type="Pfam" id="PF01381">
    <property type="entry name" value="HTH_3"/>
    <property type="match status" value="1"/>
</dbReference>
<dbReference type="PANTHER" id="PTHR40661:SF3">
    <property type="entry name" value="FELS-1 PROPHAGE TRANSCRIPTIONAL REGULATOR"/>
    <property type="match status" value="1"/>
</dbReference>
<dbReference type="InterPro" id="IPR039418">
    <property type="entry name" value="LexA-like"/>
</dbReference>
<evidence type="ECO:0000313" key="5">
    <source>
        <dbReference type="EMBL" id="QDO82446.1"/>
    </source>
</evidence>
<keyword evidence="1" id="KW-0805">Transcription regulation</keyword>
<sequence>MREIGTRIKRQRNLIGKTQKELAMTLEITSVAVSRWELGDNQPKGELLEKLANALKVSAEWILTGVDPDGELAKLKQAFCWIPYYKHIEVSSGNGFVCVDETLTHIPIPSALGGGQLNKDGLFCLHASGTSMEPVLKTGSIVVVDSTQQHIRDGMMFVIRQGQHLRIKLLSETPSSITFKSYNSEYPDEVYSCNELHDFEVIGQVIWFSTPISC</sequence>
<dbReference type="Proteomes" id="UP000315947">
    <property type="component" value="Chromosome"/>
</dbReference>
<dbReference type="InterPro" id="IPR010982">
    <property type="entry name" value="Lambda_DNA-bd_dom_sf"/>
</dbReference>
<keyword evidence="2" id="KW-0238">DNA-binding</keyword>
<dbReference type="SUPFAM" id="SSF51306">
    <property type="entry name" value="LexA/Signal peptidase"/>
    <property type="match status" value="1"/>
</dbReference>
<dbReference type="SUPFAM" id="SSF47413">
    <property type="entry name" value="lambda repressor-like DNA-binding domains"/>
    <property type="match status" value="1"/>
</dbReference>
<dbReference type="PROSITE" id="PS50943">
    <property type="entry name" value="HTH_CROC1"/>
    <property type="match status" value="1"/>
</dbReference>
<keyword evidence="3" id="KW-0804">Transcription</keyword>
<evidence type="ECO:0000259" key="4">
    <source>
        <dbReference type="PROSITE" id="PS50943"/>
    </source>
</evidence>
<evidence type="ECO:0000313" key="6">
    <source>
        <dbReference type="Proteomes" id="UP000315947"/>
    </source>
</evidence>
<gene>
    <name evidence="5" type="ORF">FM037_03290</name>
</gene>
<organism evidence="5 6">
    <name type="scientific">Shewanella psychropiezotolerans</name>
    <dbReference type="NCBI Taxonomy" id="2593655"/>
    <lineage>
        <taxon>Bacteria</taxon>
        <taxon>Pseudomonadati</taxon>
        <taxon>Pseudomonadota</taxon>
        <taxon>Gammaproteobacteria</taxon>
        <taxon>Alteromonadales</taxon>
        <taxon>Shewanellaceae</taxon>
        <taxon>Shewanella</taxon>
    </lineage>
</organism>
<dbReference type="InterPro" id="IPR036286">
    <property type="entry name" value="LexA/Signal_pep-like_sf"/>
</dbReference>
<dbReference type="InterPro" id="IPR001387">
    <property type="entry name" value="Cro/C1-type_HTH"/>
</dbReference>
<dbReference type="Gene3D" id="2.10.109.10">
    <property type="entry name" value="Umud Fragment, subunit A"/>
    <property type="match status" value="1"/>
</dbReference>
<dbReference type="CDD" id="cd06529">
    <property type="entry name" value="S24_LexA-like"/>
    <property type="match status" value="1"/>
</dbReference>
<dbReference type="Gene3D" id="1.10.260.40">
    <property type="entry name" value="lambda repressor-like DNA-binding domains"/>
    <property type="match status" value="1"/>
</dbReference>
<protein>
    <submittedName>
        <fullName evidence="5">Helix-turn-helix domain-containing protein</fullName>
    </submittedName>
</protein>
<accession>A0ABX5WZM0</accession>
<dbReference type="EMBL" id="CP041614">
    <property type="protein sequence ID" value="QDO82446.1"/>
    <property type="molecule type" value="Genomic_DNA"/>
</dbReference>